<name>A0A2T5C3Z4_9BACT</name>
<dbReference type="PANTHER" id="PTHR33886:SF8">
    <property type="entry name" value="UNSATURATED RHAMNOGALACTURONAN HYDROLASE (EUROFUNG)"/>
    <property type="match status" value="1"/>
</dbReference>
<accession>A0A2T5C3Z4</accession>
<dbReference type="Proteomes" id="UP000243525">
    <property type="component" value="Unassembled WGS sequence"/>
</dbReference>
<dbReference type="InterPro" id="IPR012341">
    <property type="entry name" value="6hp_glycosidase-like_sf"/>
</dbReference>
<proteinExistence type="predicted"/>
<gene>
    <name evidence="3" type="ORF">C8N47_10480</name>
</gene>
<dbReference type="OrthoDB" id="6381507at2"/>
<organism evidence="3 4">
    <name type="scientific">Mangrovibacterium marinum</name>
    <dbReference type="NCBI Taxonomy" id="1639118"/>
    <lineage>
        <taxon>Bacteria</taxon>
        <taxon>Pseudomonadati</taxon>
        <taxon>Bacteroidota</taxon>
        <taxon>Bacteroidia</taxon>
        <taxon>Marinilabiliales</taxon>
        <taxon>Prolixibacteraceae</taxon>
        <taxon>Mangrovibacterium</taxon>
    </lineage>
</organism>
<dbReference type="AlphaFoldDB" id="A0A2T5C3Z4"/>
<comment type="caution">
    <text evidence="3">The sequence shown here is derived from an EMBL/GenBank/DDBJ whole genome shotgun (WGS) entry which is preliminary data.</text>
</comment>
<dbReference type="PROSITE" id="PS51257">
    <property type="entry name" value="PROKAR_LIPOPROTEIN"/>
    <property type="match status" value="1"/>
</dbReference>
<reference evidence="3 4" key="1">
    <citation type="submission" date="2018-04" db="EMBL/GenBank/DDBJ databases">
        <title>Genomic Encyclopedia of Archaeal and Bacterial Type Strains, Phase II (KMG-II): from individual species to whole genera.</title>
        <authorList>
            <person name="Goeker M."/>
        </authorList>
    </citation>
    <scope>NUCLEOTIDE SEQUENCE [LARGE SCALE GENOMIC DNA]</scope>
    <source>
        <strain evidence="3 4">DSM 28823</strain>
    </source>
</reference>
<protein>
    <submittedName>
        <fullName evidence="3">Unsaturated rhamnogalacturonyl hydrolase</fullName>
    </submittedName>
</protein>
<feature type="chain" id="PRO_5015749605" evidence="2">
    <location>
        <begin position="18"/>
        <end position="396"/>
    </location>
</feature>
<keyword evidence="4" id="KW-1185">Reference proteome</keyword>
<evidence type="ECO:0000256" key="1">
    <source>
        <dbReference type="ARBA" id="ARBA00022801"/>
    </source>
</evidence>
<dbReference type="GO" id="GO:0016787">
    <property type="term" value="F:hydrolase activity"/>
    <property type="evidence" value="ECO:0007669"/>
    <property type="project" value="UniProtKB-KW"/>
</dbReference>
<evidence type="ECO:0000256" key="2">
    <source>
        <dbReference type="SAM" id="SignalP"/>
    </source>
</evidence>
<keyword evidence="1 3" id="KW-0378">Hydrolase</keyword>
<dbReference type="GO" id="GO:0005975">
    <property type="term" value="P:carbohydrate metabolic process"/>
    <property type="evidence" value="ECO:0007669"/>
    <property type="project" value="InterPro"/>
</dbReference>
<dbReference type="InterPro" id="IPR008928">
    <property type="entry name" value="6-hairpin_glycosidase_sf"/>
</dbReference>
<keyword evidence="2" id="KW-0732">Signal</keyword>
<dbReference type="Gene3D" id="1.50.10.10">
    <property type="match status" value="1"/>
</dbReference>
<dbReference type="InterPro" id="IPR052043">
    <property type="entry name" value="PolySaccharide_Degr_Enz"/>
</dbReference>
<sequence length="396" mass="45036">MKYLAYLFLFIVFTACSSGSSKQKTETTELPTKWSIKMADAVMSRSDSLGYYNGRTRRGWSYDVALLGMAIDKLGNIDPKYSAYMKTDIDAMVDENGNVARYDSTKFNIDYVNPAKNLLILWKKTGDEKYKKALGQFVRQMENHPKTKTGGYWHKKIYPWQIWLDGVYMGMPFLAEYAKDFNDPRWFDVATHEIILVHEKTLDPATGLLYHAWDESKEQKWANPETGQSPHFWSRAMGWYVMAIVDVLDYLPEDHKDRAEIIKILQETCDALLKVRDPKSGAWYQVLDQGDREGNYLEGSGTAMYIYAFAKGAKKGYLDPKYKEIAADAFDDMVKTFIVTGDDGLPSMVNICGSCGLGGSPTYRDGSYEYYTTEKINTNDTKGVAPFILAAIETDK</sequence>
<feature type="signal peptide" evidence="2">
    <location>
        <begin position="1"/>
        <end position="17"/>
    </location>
</feature>
<dbReference type="Pfam" id="PF07470">
    <property type="entry name" value="Glyco_hydro_88"/>
    <property type="match status" value="1"/>
</dbReference>
<dbReference type="EMBL" id="QAAD01000004">
    <property type="protein sequence ID" value="PTN09535.1"/>
    <property type="molecule type" value="Genomic_DNA"/>
</dbReference>
<dbReference type="SUPFAM" id="SSF48208">
    <property type="entry name" value="Six-hairpin glycosidases"/>
    <property type="match status" value="1"/>
</dbReference>
<dbReference type="PANTHER" id="PTHR33886">
    <property type="entry name" value="UNSATURATED RHAMNOGALACTURONAN HYDROLASE (EUROFUNG)"/>
    <property type="match status" value="1"/>
</dbReference>
<evidence type="ECO:0000313" key="3">
    <source>
        <dbReference type="EMBL" id="PTN09535.1"/>
    </source>
</evidence>
<dbReference type="RefSeq" id="WP_107821441.1">
    <property type="nucleotide sequence ID" value="NZ_OY782574.1"/>
</dbReference>
<evidence type="ECO:0000313" key="4">
    <source>
        <dbReference type="Proteomes" id="UP000243525"/>
    </source>
</evidence>
<dbReference type="InterPro" id="IPR010905">
    <property type="entry name" value="Glyco_hydro_88"/>
</dbReference>